<gene>
    <name evidence="2" type="ORF">RDWZM_001327</name>
</gene>
<evidence type="ECO:0000256" key="1">
    <source>
        <dbReference type="SAM" id="MobiDB-lite"/>
    </source>
</evidence>
<feature type="compositionally biased region" description="Basic residues" evidence="1">
    <location>
        <begin position="8"/>
        <end position="18"/>
    </location>
</feature>
<feature type="region of interest" description="Disordered" evidence="1">
    <location>
        <begin position="1"/>
        <end position="88"/>
    </location>
</feature>
<protein>
    <submittedName>
        <fullName evidence="2">Uncharacterized protein</fullName>
    </submittedName>
</protein>
<feature type="compositionally biased region" description="Basic residues" evidence="1">
    <location>
        <begin position="130"/>
        <end position="141"/>
    </location>
</feature>
<dbReference type="OrthoDB" id="6513638at2759"/>
<name>A0A9Q0MEE0_BLOTA</name>
<feature type="region of interest" description="Disordered" evidence="1">
    <location>
        <begin position="114"/>
        <end position="172"/>
    </location>
</feature>
<accession>A0A9Q0MEE0</accession>
<evidence type="ECO:0000313" key="3">
    <source>
        <dbReference type="Proteomes" id="UP001142055"/>
    </source>
</evidence>
<feature type="compositionally biased region" description="Basic and acidic residues" evidence="1">
    <location>
        <begin position="37"/>
        <end position="48"/>
    </location>
</feature>
<feature type="compositionally biased region" description="Basic and acidic residues" evidence="1">
    <location>
        <begin position="114"/>
        <end position="128"/>
    </location>
</feature>
<keyword evidence="3" id="KW-1185">Reference proteome</keyword>
<reference evidence="2" key="1">
    <citation type="submission" date="2022-12" db="EMBL/GenBank/DDBJ databases">
        <title>Genome assemblies of Blomia tropicalis.</title>
        <authorList>
            <person name="Cui Y."/>
        </authorList>
    </citation>
    <scope>NUCLEOTIDE SEQUENCE</scope>
    <source>
        <tissue evidence="2">Adult mites</tissue>
    </source>
</reference>
<sequence>MSKEKSKSNVKKGKRRMPKGSVPEVETVPDVIEQEESNIKKEDAERGATRAPQKVTIPKGHLKSVGRKETVKRIKSRQMYTSSSSHSVSVDAEFTEKVLLVLQMISKDDITKGKSKLVEKSKSKESRLKSNMKIRSKTKIRPKSDTKMRVKSKGMSKDGKGKPKSKGMAKSKLTVKDNSAMKVAPPQQPSFAPYDPQTLELMKCLLQKMVNMAGPPTLSVSPPPTIQYVTEQKQLEELYDAMFELSNDMKTLQDSYQQIVKSLINLQKRRVGPKEKKTQALPLLDPSNTKLNTTSVSTNESITSHELNMERFMNPSTRSEAFRQLMASFDALKAATQQFMSCFDSAGYIDLEKYNNNPVSVNDRDAWLNDARSLHSTVSAILQEYNREVLDMFRIQSTL</sequence>
<dbReference type="EMBL" id="JAPWDV010000001">
    <property type="protein sequence ID" value="KAJ6222782.1"/>
    <property type="molecule type" value="Genomic_DNA"/>
</dbReference>
<proteinExistence type="predicted"/>
<evidence type="ECO:0000313" key="2">
    <source>
        <dbReference type="EMBL" id="KAJ6222782.1"/>
    </source>
</evidence>
<dbReference type="Proteomes" id="UP001142055">
    <property type="component" value="Chromosome 1"/>
</dbReference>
<dbReference type="AlphaFoldDB" id="A0A9Q0MEE0"/>
<comment type="caution">
    <text evidence="2">The sequence shown here is derived from an EMBL/GenBank/DDBJ whole genome shotgun (WGS) entry which is preliminary data.</text>
</comment>
<organism evidence="2 3">
    <name type="scientific">Blomia tropicalis</name>
    <name type="common">Mite</name>
    <dbReference type="NCBI Taxonomy" id="40697"/>
    <lineage>
        <taxon>Eukaryota</taxon>
        <taxon>Metazoa</taxon>
        <taxon>Ecdysozoa</taxon>
        <taxon>Arthropoda</taxon>
        <taxon>Chelicerata</taxon>
        <taxon>Arachnida</taxon>
        <taxon>Acari</taxon>
        <taxon>Acariformes</taxon>
        <taxon>Sarcoptiformes</taxon>
        <taxon>Astigmata</taxon>
        <taxon>Glycyphagoidea</taxon>
        <taxon>Echimyopodidae</taxon>
        <taxon>Blomia</taxon>
    </lineage>
</organism>